<dbReference type="SMART" id="SM00228">
    <property type="entry name" value="PDZ"/>
    <property type="match status" value="1"/>
</dbReference>
<comment type="caution">
    <text evidence="3">The sequence shown here is derived from an EMBL/GenBank/DDBJ whole genome shotgun (WGS) entry which is preliminary data.</text>
</comment>
<protein>
    <submittedName>
        <fullName evidence="3">PDZ domain-containing protein</fullName>
    </submittedName>
</protein>
<evidence type="ECO:0000313" key="3">
    <source>
        <dbReference type="EMBL" id="TYL67931.1"/>
    </source>
</evidence>
<dbReference type="SUPFAM" id="SSF50156">
    <property type="entry name" value="PDZ domain-like"/>
    <property type="match status" value="1"/>
</dbReference>
<accession>A0A5D3J3Q9</accession>
<dbReference type="EMBL" id="VSSY01000174">
    <property type="protein sequence ID" value="TYL67931.1"/>
    <property type="molecule type" value="Genomic_DNA"/>
</dbReference>
<evidence type="ECO:0000259" key="1">
    <source>
        <dbReference type="SMART" id="SM00228"/>
    </source>
</evidence>
<dbReference type="Proteomes" id="UP000485085">
    <property type="component" value="Unassembled WGS sequence"/>
</dbReference>
<feature type="domain" description="PDZ" evidence="1">
    <location>
        <begin position="138"/>
        <end position="218"/>
    </location>
</feature>
<reference evidence="3 4" key="1">
    <citation type="submission" date="2019-08" db="EMBL/GenBank/DDBJ databases">
        <title>Phenotypic and genetic characterization of extended-spectrum b-lactamase-producing hypermucoviscous Klebsiella pneumoniae from Chile.</title>
        <authorList>
            <person name="Morales-Leon F."/>
            <person name="Caro C."/>
            <person name="Opazo-Capurro A."/>
            <person name="Lincopan N."/>
            <person name="Dominguez-Yevenes M."/>
            <person name="Lima C."/>
            <person name="Bello-Toledo H."/>
            <person name="Gonzalez-Rocha G."/>
        </authorList>
    </citation>
    <scope>NUCLEOTIDE SEQUENCE [LARGE SCALE GENOMIC DNA]</scope>
    <source>
        <strain evidence="3 4">UCO-494</strain>
    </source>
</reference>
<proteinExistence type="predicted"/>
<evidence type="ECO:0000313" key="5">
    <source>
        <dbReference type="Proteomes" id="UP000485085"/>
    </source>
</evidence>
<dbReference type="AlphaFoldDB" id="A0A5D3J3Q9"/>
<dbReference type="EMBL" id="WNPO01000022">
    <property type="protein sequence ID" value="MUA40826.1"/>
    <property type="molecule type" value="Genomic_DNA"/>
</dbReference>
<dbReference type="InterPro" id="IPR036034">
    <property type="entry name" value="PDZ_sf"/>
</dbReference>
<reference evidence="2 5" key="2">
    <citation type="submission" date="2019-11" db="EMBL/GenBank/DDBJ databases">
        <title>Emergence of a novel subclone of carbapenem-resistant Klebsiella pneumoniae ST11 with enhanced virulence and transmissibility: a molecular epidemiological, clinical, genomic study.</title>
        <authorList>
            <person name="Zhou K."/>
        </authorList>
    </citation>
    <scope>NUCLEOTIDE SEQUENCE [LARGE SCALE GENOMIC DNA]</scope>
    <source>
        <strain evidence="2 5">KP_38044</strain>
    </source>
</reference>
<dbReference type="PROSITE" id="PS51257">
    <property type="entry name" value="PROKAR_LIPOPROTEIN"/>
    <property type="match status" value="1"/>
</dbReference>
<dbReference type="Gene3D" id="2.30.42.10">
    <property type="match status" value="1"/>
</dbReference>
<gene>
    <name evidence="3" type="ORF">FXN67_32000</name>
    <name evidence="2" type="ORF">GNF00_13265</name>
</gene>
<dbReference type="InterPro" id="IPR001478">
    <property type="entry name" value="PDZ"/>
</dbReference>
<evidence type="ECO:0000313" key="4">
    <source>
        <dbReference type="Proteomes" id="UP000322977"/>
    </source>
</evidence>
<name>A0A5D3J3Q9_KLEPN</name>
<organism evidence="3 4">
    <name type="scientific">Klebsiella pneumoniae</name>
    <dbReference type="NCBI Taxonomy" id="573"/>
    <lineage>
        <taxon>Bacteria</taxon>
        <taxon>Pseudomonadati</taxon>
        <taxon>Pseudomonadota</taxon>
        <taxon>Gammaproteobacteria</taxon>
        <taxon>Enterobacterales</taxon>
        <taxon>Enterobacteriaceae</taxon>
        <taxon>Klebsiella/Raoultella group</taxon>
        <taxon>Klebsiella</taxon>
        <taxon>Klebsiella pneumoniae complex</taxon>
    </lineage>
</organism>
<dbReference type="Proteomes" id="UP000322977">
    <property type="component" value="Unassembled WGS sequence"/>
</dbReference>
<dbReference type="Pfam" id="PF13180">
    <property type="entry name" value="PDZ_2"/>
    <property type="match status" value="1"/>
</dbReference>
<evidence type="ECO:0000313" key="2">
    <source>
        <dbReference type="EMBL" id="MUA40826.1"/>
    </source>
</evidence>
<sequence>MDMKKVVIFLATLALAGCVSNSERQKQQAEIDRTTPYCSSQKQCDAAWAAARQWVNQNCGMKIQNYSSDYIETYNSPANSAAIACQVTKNPLPTGASSINVRISCSNMFGCVPDVYQAAINFNKYINDYIERFAPVRMGFMARMSDTKGNEVQNTSYSAGMLIKGVTHDGPAYKAGLRDDDIVTAVGNDAVRNQYDLTSVMEKYHSGDNVKVTILRNGKELIKEVHL</sequence>